<reference evidence="3 4" key="1">
    <citation type="journal article" date="2010" name="Nature">
        <title>Genome sequencing and analysis of the model grass Brachypodium distachyon.</title>
        <authorList>
            <consortium name="International Brachypodium Initiative"/>
        </authorList>
    </citation>
    <scope>NUCLEOTIDE SEQUENCE [LARGE SCALE GENOMIC DNA]</scope>
    <source>
        <strain evidence="3 4">Bd21</strain>
    </source>
</reference>
<evidence type="ECO:0000313" key="5">
    <source>
        <dbReference type="Proteomes" id="UP000008810"/>
    </source>
</evidence>
<evidence type="ECO:0000313" key="3">
    <source>
        <dbReference type="EMBL" id="KQK08840.1"/>
    </source>
</evidence>
<dbReference type="OrthoDB" id="613853at2759"/>
<dbReference type="InterPro" id="IPR001810">
    <property type="entry name" value="F-box_dom"/>
</dbReference>
<dbReference type="ExpressionAtlas" id="I1HPM7">
    <property type="expression patterns" value="baseline"/>
</dbReference>
<dbReference type="Gramene" id="KQK08840">
    <property type="protein sequence ID" value="KQK08840"/>
    <property type="gene ID" value="BRADI_2g44240v3"/>
</dbReference>
<dbReference type="InterPro" id="IPR036047">
    <property type="entry name" value="F-box-like_dom_sf"/>
</dbReference>
<evidence type="ECO:0000313" key="4">
    <source>
        <dbReference type="EnsemblPlants" id="KQK08840"/>
    </source>
</evidence>
<dbReference type="InterPro" id="IPR053772">
    <property type="entry name" value="At1g61320/At1g61330-like"/>
</dbReference>
<dbReference type="PANTHER" id="PTHR34145">
    <property type="entry name" value="OS02G0105600 PROTEIN"/>
    <property type="match status" value="1"/>
</dbReference>
<keyword evidence="5" id="KW-1185">Reference proteome</keyword>
<dbReference type="EMBL" id="CM000881">
    <property type="protein sequence ID" value="KQK08840.1"/>
    <property type="molecule type" value="Genomic_DNA"/>
</dbReference>
<dbReference type="KEGG" id="bdi:100841226"/>
<dbReference type="SUPFAM" id="SSF52047">
    <property type="entry name" value="RNI-like"/>
    <property type="match status" value="1"/>
</dbReference>
<evidence type="ECO:0000259" key="2">
    <source>
        <dbReference type="Pfam" id="PF23622"/>
    </source>
</evidence>
<dbReference type="eggNOG" id="ENOG502RYMX">
    <property type="taxonomic scope" value="Eukaryota"/>
</dbReference>
<protein>
    <recommendedName>
        <fullName evidence="6">F-box domain-containing protein</fullName>
    </recommendedName>
</protein>
<organism evidence="4">
    <name type="scientific">Brachypodium distachyon</name>
    <name type="common">Purple false brome</name>
    <name type="synonym">Trachynia distachya</name>
    <dbReference type="NCBI Taxonomy" id="15368"/>
    <lineage>
        <taxon>Eukaryota</taxon>
        <taxon>Viridiplantae</taxon>
        <taxon>Streptophyta</taxon>
        <taxon>Embryophyta</taxon>
        <taxon>Tracheophyta</taxon>
        <taxon>Spermatophyta</taxon>
        <taxon>Magnoliopsida</taxon>
        <taxon>Liliopsida</taxon>
        <taxon>Poales</taxon>
        <taxon>Poaceae</taxon>
        <taxon>BOP clade</taxon>
        <taxon>Pooideae</taxon>
        <taxon>Stipodae</taxon>
        <taxon>Brachypodieae</taxon>
        <taxon>Brachypodium</taxon>
    </lineage>
</organism>
<evidence type="ECO:0008006" key="6">
    <source>
        <dbReference type="Google" id="ProtNLM"/>
    </source>
</evidence>
<proteinExistence type="predicted"/>
<feature type="domain" description="F-box" evidence="1">
    <location>
        <begin position="57"/>
        <end position="90"/>
    </location>
</feature>
<dbReference type="Pfam" id="PF00646">
    <property type="entry name" value="F-box"/>
    <property type="match status" value="1"/>
</dbReference>
<reference evidence="4" key="3">
    <citation type="submission" date="2018-08" db="UniProtKB">
        <authorList>
            <consortium name="EnsemblPlants"/>
        </authorList>
    </citation>
    <scope>IDENTIFICATION</scope>
    <source>
        <strain evidence="4">cv. Bd21</strain>
    </source>
</reference>
<dbReference type="PANTHER" id="PTHR34145:SF56">
    <property type="entry name" value="F-BOX DOMAIN-CONTAINING PROTEIN"/>
    <property type="match status" value="1"/>
</dbReference>
<reference evidence="3" key="2">
    <citation type="submission" date="2017-06" db="EMBL/GenBank/DDBJ databases">
        <title>WGS assembly of Brachypodium distachyon.</title>
        <authorList>
            <consortium name="The International Brachypodium Initiative"/>
            <person name="Lucas S."/>
            <person name="Harmon-Smith M."/>
            <person name="Lail K."/>
            <person name="Tice H."/>
            <person name="Grimwood J."/>
            <person name="Bruce D."/>
            <person name="Barry K."/>
            <person name="Shu S."/>
            <person name="Lindquist E."/>
            <person name="Wang M."/>
            <person name="Pitluck S."/>
            <person name="Vogel J.P."/>
            <person name="Garvin D.F."/>
            <person name="Mockler T.C."/>
            <person name="Schmutz J."/>
            <person name="Rokhsar D."/>
            <person name="Bevan M.W."/>
        </authorList>
    </citation>
    <scope>NUCLEOTIDE SEQUENCE</scope>
    <source>
        <strain evidence="3">Bd21</strain>
    </source>
</reference>
<sequence length="518" mass="58162">MGLPALQRLMSMQRDRRHRQIQPRNGLIASLDKRKELTCLQEDKPPGGKKLRRLGPSLPEEIWGHIHSLLSLRDAARAACVSHTFLRSWRCHPNLTFRLETLVDENQYRENKISDEISIDLITKIDHILKNHSGIGVKALKLEIHDVANISTSYLNNWLGLGVRPGIEELALSLHYDVEYNFPCSILLGGSANSIRNLNLSCCVFRPMAGFSCLRSLTSLELYEVHITGDELSCLLSSSFALEELIIMDCDEIISLNIPYLLQRLNRLVLCECENLEVVKSKAPNLSYFQYTGGVVELSFGDTVRDLNILGSCWNLVHYARATLPQMVPNLEALDITSSLVGDIPVLPDKFLHLKHLCISFMVSSGSFCPGYDYLSLVFFLDACPSLETFTLCVTQDRMEHDSVLGDSSHLRQMPGHCHGNIKEVQIIGFCSAKSMVELTCHILGNAVSLQYLTLDTVCYDMRCSDSKTSTCIGVNKHMIVEAHKTLLAVKRYILEKVPSTVELKIVEPCRRCKAVKT</sequence>
<name>I1HPM7_BRADI</name>
<dbReference type="OMA" id="IMVEGSE"/>
<dbReference type="SUPFAM" id="SSF81383">
    <property type="entry name" value="F-box domain"/>
    <property type="match status" value="1"/>
</dbReference>
<accession>I1HPM7</accession>
<dbReference type="InterPro" id="IPR055357">
    <property type="entry name" value="LRR_At1g61320_AtMIF1"/>
</dbReference>
<dbReference type="Gene3D" id="3.80.10.10">
    <property type="entry name" value="Ribonuclease Inhibitor"/>
    <property type="match status" value="1"/>
</dbReference>
<dbReference type="Proteomes" id="UP000008810">
    <property type="component" value="Chromosome 2"/>
</dbReference>
<dbReference type="GeneID" id="100841226"/>
<dbReference type="EnsemblPlants" id="KQK08840">
    <property type="protein sequence ID" value="KQK08840"/>
    <property type="gene ID" value="BRADI_2g44240v3"/>
</dbReference>
<feature type="domain" description="At1g61320/AtMIF1 LRR" evidence="2">
    <location>
        <begin position="128"/>
        <end position="510"/>
    </location>
</feature>
<dbReference type="Pfam" id="PF23622">
    <property type="entry name" value="LRR_At1g61320_AtMIF1"/>
    <property type="match status" value="1"/>
</dbReference>
<dbReference type="AlphaFoldDB" id="I1HPM7"/>
<gene>
    <name evidence="4" type="primary">LOC100841226</name>
    <name evidence="3" type="ORF">BRADI_2g44240v3</name>
</gene>
<dbReference type="HOGENOM" id="CLU_010721_4_1_1"/>
<evidence type="ECO:0000259" key="1">
    <source>
        <dbReference type="Pfam" id="PF00646"/>
    </source>
</evidence>
<dbReference type="RefSeq" id="XP_003569403.1">
    <property type="nucleotide sequence ID" value="XM_003569355.4"/>
</dbReference>
<dbReference type="InterPro" id="IPR032675">
    <property type="entry name" value="LRR_dom_sf"/>
</dbReference>